<evidence type="ECO:0000256" key="2">
    <source>
        <dbReference type="RuleBase" id="RU003616"/>
    </source>
</evidence>
<comment type="caution">
    <text evidence="5">The sequence shown here is derived from an EMBL/GenBank/DDBJ whole genome shotgun (WGS) entry which is preliminary data.</text>
</comment>
<dbReference type="Pfam" id="PF00011">
    <property type="entry name" value="HSP20"/>
    <property type="match status" value="1"/>
</dbReference>
<evidence type="ECO:0000313" key="5">
    <source>
        <dbReference type="EMBL" id="ODS33928.1"/>
    </source>
</evidence>
<dbReference type="CDD" id="cd06464">
    <property type="entry name" value="ACD_sHsps-like"/>
    <property type="match status" value="1"/>
</dbReference>
<dbReference type="Proteomes" id="UP000094056">
    <property type="component" value="Unassembled WGS sequence"/>
</dbReference>
<protein>
    <submittedName>
        <fullName evidence="5">Hsp20/alpha crystallin family protein</fullName>
    </submittedName>
</protein>
<dbReference type="InterPro" id="IPR002068">
    <property type="entry name" value="A-crystallin/Hsp20_dom"/>
</dbReference>
<feature type="domain" description="SHSP" evidence="4">
    <location>
        <begin position="99"/>
        <end position="201"/>
    </location>
</feature>
<name>A0A1E3XE94_9BACT</name>
<comment type="similarity">
    <text evidence="1 2">Belongs to the small heat shock protein (HSP20) family.</text>
</comment>
<feature type="chain" id="PRO_5009140108" evidence="3">
    <location>
        <begin position="23"/>
        <end position="201"/>
    </location>
</feature>
<evidence type="ECO:0000313" key="6">
    <source>
        <dbReference type="Proteomes" id="UP000094056"/>
    </source>
</evidence>
<proteinExistence type="inferred from homology"/>
<sequence length="201" mass="23284">MLKYQIIIGVLCFALGAAALFAVQNYKSDDKQYGKTEDQLFNHEEGSMDKTFDSFFNDDFFRSSKSPFEEMRRMQESIMKQFDMFGEDSGRGIFDSWFKKRFGGGEPGDIQTREDEDFVYYDVIIKDLSNKKLDIRVEDGQIKISGTIEKRSDDKGKNTNSSQFYSSKFHRSFPVPYGVDGDRVQMEQDGEKIIIKLPKIK</sequence>
<dbReference type="AlphaFoldDB" id="A0A1E3XE94"/>
<organism evidence="5 6">
    <name type="scientific">Candidatus Scalindua rubra</name>
    <dbReference type="NCBI Taxonomy" id="1872076"/>
    <lineage>
        <taxon>Bacteria</taxon>
        <taxon>Pseudomonadati</taxon>
        <taxon>Planctomycetota</taxon>
        <taxon>Candidatus Brocadiia</taxon>
        <taxon>Candidatus Brocadiales</taxon>
        <taxon>Candidatus Scalinduaceae</taxon>
        <taxon>Candidatus Scalindua</taxon>
    </lineage>
</organism>
<gene>
    <name evidence="5" type="ORF">SCARUB_00901</name>
</gene>
<feature type="signal peptide" evidence="3">
    <location>
        <begin position="1"/>
        <end position="22"/>
    </location>
</feature>
<dbReference type="PROSITE" id="PS01031">
    <property type="entry name" value="SHSP"/>
    <property type="match status" value="1"/>
</dbReference>
<evidence type="ECO:0000259" key="4">
    <source>
        <dbReference type="PROSITE" id="PS01031"/>
    </source>
</evidence>
<evidence type="ECO:0000256" key="3">
    <source>
        <dbReference type="SAM" id="SignalP"/>
    </source>
</evidence>
<dbReference type="SUPFAM" id="SSF49764">
    <property type="entry name" value="HSP20-like chaperones"/>
    <property type="match status" value="1"/>
</dbReference>
<dbReference type="InterPro" id="IPR008978">
    <property type="entry name" value="HSP20-like_chaperone"/>
</dbReference>
<dbReference type="Gene3D" id="2.60.40.790">
    <property type="match status" value="1"/>
</dbReference>
<accession>A0A1E3XE94</accession>
<dbReference type="EMBL" id="MAYW01000016">
    <property type="protein sequence ID" value="ODS33928.1"/>
    <property type="molecule type" value="Genomic_DNA"/>
</dbReference>
<evidence type="ECO:0000256" key="1">
    <source>
        <dbReference type="PROSITE-ProRule" id="PRU00285"/>
    </source>
</evidence>
<reference evidence="5 6" key="1">
    <citation type="submission" date="2016-07" db="EMBL/GenBank/DDBJ databases">
        <title>Draft genome of Scalindua rubra, obtained from a brine-seawater interface in the Red Sea, sheds light on salt adaptation in anammox bacteria.</title>
        <authorList>
            <person name="Speth D.R."/>
            <person name="Lagkouvardos I."/>
            <person name="Wang Y."/>
            <person name="Qian P.-Y."/>
            <person name="Dutilh B.E."/>
            <person name="Jetten M.S."/>
        </authorList>
    </citation>
    <scope>NUCLEOTIDE SEQUENCE [LARGE SCALE GENOMIC DNA]</scope>
    <source>
        <strain evidence="5">BSI-1</strain>
    </source>
</reference>
<keyword evidence="3" id="KW-0732">Signal</keyword>